<proteinExistence type="predicted"/>
<dbReference type="Proteomes" id="UP000550707">
    <property type="component" value="Unassembled WGS sequence"/>
</dbReference>
<dbReference type="EMBL" id="JACASF010000021">
    <property type="protein sequence ID" value="KAF6406385.1"/>
    <property type="molecule type" value="Genomic_DNA"/>
</dbReference>
<evidence type="ECO:0000313" key="3">
    <source>
        <dbReference type="Proteomes" id="UP000550707"/>
    </source>
</evidence>
<dbReference type="Pfam" id="PF04218">
    <property type="entry name" value="CENP-B_N"/>
    <property type="match status" value="1"/>
</dbReference>
<evidence type="ECO:0000259" key="1">
    <source>
        <dbReference type="Pfam" id="PF04218"/>
    </source>
</evidence>
<evidence type="ECO:0000313" key="2">
    <source>
        <dbReference type="EMBL" id="KAF6406385.1"/>
    </source>
</evidence>
<dbReference type="Gene3D" id="1.10.10.10">
    <property type="entry name" value="Winged helix-like DNA-binding domain superfamily/Winged helix DNA-binding domain"/>
    <property type="match status" value="1"/>
</dbReference>
<gene>
    <name evidence="2" type="ORF">HJG59_002660</name>
</gene>
<organism evidence="2 3">
    <name type="scientific">Molossus molossus</name>
    <name type="common">Pallas' mastiff bat</name>
    <name type="synonym">Vespertilio molossus</name>
    <dbReference type="NCBI Taxonomy" id="27622"/>
    <lineage>
        <taxon>Eukaryota</taxon>
        <taxon>Metazoa</taxon>
        <taxon>Chordata</taxon>
        <taxon>Craniata</taxon>
        <taxon>Vertebrata</taxon>
        <taxon>Euteleostomi</taxon>
        <taxon>Mammalia</taxon>
        <taxon>Eutheria</taxon>
        <taxon>Laurasiatheria</taxon>
        <taxon>Chiroptera</taxon>
        <taxon>Yangochiroptera</taxon>
        <taxon>Molossidae</taxon>
        <taxon>Molossus</taxon>
    </lineage>
</organism>
<dbReference type="SUPFAM" id="SSF46689">
    <property type="entry name" value="Homeodomain-like"/>
    <property type="match status" value="1"/>
</dbReference>
<reference evidence="2 3" key="1">
    <citation type="journal article" date="2020" name="Nature">
        <title>Six reference-quality genomes reveal evolution of bat adaptations.</title>
        <authorList>
            <person name="Jebb D."/>
            <person name="Huang Z."/>
            <person name="Pippel M."/>
            <person name="Hughes G.M."/>
            <person name="Lavrichenko K."/>
            <person name="Devanna P."/>
            <person name="Winkler S."/>
            <person name="Jermiin L.S."/>
            <person name="Skirmuntt E.C."/>
            <person name="Katzourakis A."/>
            <person name="Burkitt-Gray L."/>
            <person name="Ray D.A."/>
            <person name="Sullivan K.A.M."/>
            <person name="Roscito J.G."/>
            <person name="Kirilenko B.M."/>
            <person name="Davalos L.M."/>
            <person name="Corthals A.P."/>
            <person name="Power M.L."/>
            <person name="Jones G."/>
            <person name="Ransome R.D."/>
            <person name="Dechmann D.K.N."/>
            <person name="Locatelli A.G."/>
            <person name="Puechmaille S.J."/>
            <person name="Fedrigo O."/>
            <person name="Jarvis E.D."/>
            <person name="Hiller M."/>
            <person name="Vernes S.C."/>
            <person name="Myers E.W."/>
            <person name="Teeling E.C."/>
        </authorList>
    </citation>
    <scope>NUCLEOTIDE SEQUENCE [LARGE SCALE GENOMIC DNA]</scope>
    <source>
        <strain evidence="2">MMolMol1</strain>
        <tissue evidence="2">Muscle</tissue>
    </source>
</reference>
<comment type="caution">
    <text evidence="2">The sequence shown here is derived from an EMBL/GenBank/DDBJ whole genome shotgun (WGS) entry which is preliminary data.</text>
</comment>
<dbReference type="InterPro" id="IPR007889">
    <property type="entry name" value="HTH_Psq"/>
</dbReference>
<protein>
    <submittedName>
        <fullName evidence="2">CENPB DNA-binding domain containing 1</fullName>
    </submittedName>
</protein>
<dbReference type="InParanoid" id="A0A7J8C661"/>
<dbReference type="InterPro" id="IPR009057">
    <property type="entry name" value="Homeodomain-like_sf"/>
</dbReference>
<feature type="domain" description="HTH psq-type" evidence="1">
    <location>
        <begin position="67"/>
        <end position="113"/>
    </location>
</feature>
<dbReference type="GO" id="GO:0003677">
    <property type="term" value="F:DNA binding"/>
    <property type="evidence" value="ECO:0007669"/>
    <property type="project" value="UniProtKB-KW"/>
</dbReference>
<keyword evidence="3" id="KW-1185">Reference proteome</keyword>
<keyword evidence="2" id="KW-0238">DNA-binding</keyword>
<dbReference type="AlphaFoldDB" id="A0A7J8C661"/>
<sequence length="144" mass="15566">MGEGPRHAGSRLCLERGQEAAIMGNVVATTDGQGRSGMKMTPHLQVSGKAPLGGIGLRHSARWDWKSITLHMKLEVLQRFEEGEKLTQMAWALGLATSMVASICVNKDKIRAHSQASMSISAKQLTRCWGCGYGPYGMPAEPVD</sequence>
<dbReference type="InterPro" id="IPR036388">
    <property type="entry name" value="WH-like_DNA-bd_sf"/>
</dbReference>
<accession>A0A7J8C661</accession>
<name>A0A7J8C661_MOLMO</name>